<organism evidence="2 3">
    <name type="scientific">Terrihabitans rhizophilus</name>
    <dbReference type="NCBI Taxonomy" id="3092662"/>
    <lineage>
        <taxon>Bacteria</taxon>
        <taxon>Pseudomonadati</taxon>
        <taxon>Pseudomonadota</taxon>
        <taxon>Alphaproteobacteria</taxon>
        <taxon>Hyphomicrobiales</taxon>
        <taxon>Terrihabitans</taxon>
    </lineage>
</organism>
<dbReference type="Gene3D" id="1.50.10.20">
    <property type="match status" value="1"/>
</dbReference>
<evidence type="ECO:0000313" key="2">
    <source>
        <dbReference type="EMBL" id="MDX6806823.1"/>
    </source>
</evidence>
<dbReference type="EMBL" id="JAXAFJ010000007">
    <property type="protein sequence ID" value="MDX6806823.1"/>
    <property type="molecule type" value="Genomic_DNA"/>
</dbReference>
<feature type="chain" id="PRO_5046826095" description="Methylaspartate ammonia-lyase" evidence="1">
    <location>
        <begin position="21"/>
        <end position="410"/>
    </location>
</feature>
<evidence type="ECO:0000256" key="1">
    <source>
        <dbReference type="SAM" id="SignalP"/>
    </source>
</evidence>
<proteinExistence type="predicted"/>
<keyword evidence="1" id="KW-0732">Signal</keyword>
<dbReference type="RefSeq" id="WP_319844950.1">
    <property type="nucleotide sequence ID" value="NZ_JAXAFJ010000007.1"/>
</dbReference>
<feature type="signal peptide" evidence="1">
    <location>
        <begin position="1"/>
        <end position="20"/>
    </location>
</feature>
<sequence>MRRLVMAAGALLASTCGSMAEAPGDALGARMCAGISGSVGELGGSGFVLSYRPAEDERELPPPLSTSAFTYDNALALIAALACDDLEGARKIGEAFRSVIASDRRFSDGRVRNAYRAARVVPGEAALLPGWWDSGSEAWAEDAYQVGTATGNVAWAALALLNLHQATGEAWALQDAERLAGWIGTMSGGSGPPGYRGGVHGHDAEQSVLPWKSTEHHADIAAMAHWLHRITGKPVYADMYRTARSFLDAMFDEEAGVFRMGTEPDGKLAPASRIAMDAQVWPLIAVPEPAQQWKTALDNIEQHLAVTGGYDFNDDRDGLWTEGSAQAALVQRVLGRGSKAAEVLGGLSSLVGPNGWMRATNVARLTTGLAIGPDSTSNDFFYFPRPHLGATAWAVLAERGWNPFNGQRVE</sequence>
<comment type="caution">
    <text evidence="2">The sequence shown here is derived from an EMBL/GenBank/DDBJ whole genome shotgun (WGS) entry which is preliminary data.</text>
</comment>
<evidence type="ECO:0008006" key="4">
    <source>
        <dbReference type="Google" id="ProtNLM"/>
    </source>
</evidence>
<protein>
    <recommendedName>
        <fullName evidence="4">Methylaspartate ammonia-lyase</fullName>
    </recommendedName>
</protein>
<gene>
    <name evidence="2" type="ORF">SCD90_12180</name>
</gene>
<name>A0ABU4RRN8_9HYPH</name>
<dbReference type="SUPFAM" id="SSF48208">
    <property type="entry name" value="Six-hairpin glycosidases"/>
    <property type="match status" value="1"/>
</dbReference>
<evidence type="ECO:0000313" key="3">
    <source>
        <dbReference type="Proteomes" id="UP001274321"/>
    </source>
</evidence>
<accession>A0ABU4RRN8</accession>
<reference evidence="2 3" key="1">
    <citation type="submission" date="2023-11" db="EMBL/GenBank/DDBJ databases">
        <authorList>
            <person name="Bao R."/>
        </authorList>
    </citation>
    <scope>NUCLEOTIDE SEQUENCE [LARGE SCALE GENOMIC DNA]</scope>
    <source>
        <strain evidence="2 3">PJ23</strain>
    </source>
</reference>
<dbReference type="Proteomes" id="UP001274321">
    <property type="component" value="Unassembled WGS sequence"/>
</dbReference>
<keyword evidence="3" id="KW-1185">Reference proteome</keyword>
<dbReference type="InterPro" id="IPR008928">
    <property type="entry name" value="6-hairpin_glycosidase_sf"/>
</dbReference>